<sequence length="81" mass="8964">MTTADCLLLYYLNDISHQRFSQLTVEDLPEVPTSEEKEEKLDLPEVPSKKPVAADAIEEDAETVSSDASTKRRVMEGPLAA</sequence>
<gene>
    <name evidence="3" type="ORF">E5676_scaffold32G00620</name>
    <name evidence="2" type="ORF">E6C27_scaffold128G002300</name>
</gene>
<comment type="caution">
    <text evidence="2">The sequence shown here is derived from an EMBL/GenBank/DDBJ whole genome shotgun (WGS) entry which is preliminary data.</text>
</comment>
<name>A0A5A7THW4_CUCMM</name>
<evidence type="ECO:0000313" key="4">
    <source>
        <dbReference type="Proteomes" id="UP000321393"/>
    </source>
</evidence>
<dbReference type="Proteomes" id="UP000321947">
    <property type="component" value="Unassembled WGS sequence"/>
</dbReference>
<evidence type="ECO:0000313" key="2">
    <source>
        <dbReference type="EMBL" id="KAA0041251.1"/>
    </source>
</evidence>
<evidence type="ECO:0000313" key="5">
    <source>
        <dbReference type="Proteomes" id="UP000321947"/>
    </source>
</evidence>
<evidence type="ECO:0000313" key="3">
    <source>
        <dbReference type="EMBL" id="TYK16051.1"/>
    </source>
</evidence>
<feature type="region of interest" description="Disordered" evidence="1">
    <location>
        <begin position="29"/>
        <end position="81"/>
    </location>
</feature>
<reference evidence="4 5" key="1">
    <citation type="submission" date="2019-08" db="EMBL/GenBank/DDBJ databases">
        <title>Draft genome sequences of two oriental melons (Cucumis melo L. var makuwa).</title>
        <authorList>
            <person name="Kwon S.-Y."/>
        </authorList>
    </citation>
    <scope>NUCLEOTIDE SEQUENCE [LARGE SCALE GENOMIC DNA]</scope>
    <source>
        <strain evidence="5">cv. Chang Bougi</strain>
        <strain evidence="4">cv. SW 3</strain>
        <tissue evidence="2">Leaf</tissue>
    </source>
</reference>
<proteinExistence type="predicted"/>
<protein>
    <submittedName>
        <fullName evidence="2">Vacuolar protein sorting-associated protein 20-like protein 2-like</fullName>
    </submittedName>
</protein>
<dbReference type="Proteomes" id="UP000321393">
    <property type="component" value="Unassembled WGS sequence"/>
</dbReference>
<dbReference type="EMBL" id="SSTE01016683">
    <property type="protein sequence ID" value="KAA0041251.1"/>
    <property type="molecule type" value="Genomic_DNA"/>
</dbReference>
<organism evidence="2 4">
    <name type="scientific">Cucumis melo var. makuwa</name>
    <name type="common">Oriental melon</name>
    <dbReference type="NCBI Taxonomy" id="1194695"/>
    <lineage>
        <taxon>Eukaryota</taxon>
        <taxon>Viridiplantae</taxon>
        <taxon>Streptophyta</taxon>
        <taxon>Embryophyta</taxon>
        <taxon>Tracheophyta</taxon>
        <taxon>Spermatophyta</taxon>
        <taxon>Magnoliopsida</taxon>
        <taxon>eudicotyledons</taxon>
        <taxon>Gunneridae</taxon>
        <taxon>Pentapetalae</taxon>
        <taxon>rosids</taxon>
        <taxon>fabids</taxon>
        <taxon>Cucurbitales</taxon>
        <taxon>Cucurbitaceae</taxon>
        <taxon>Benincaseae</taxon>
        <taxon>Cucumis</taxon>
    </lineage>
</organism>
<feature type="compositionally biased region" description="Basic and acidic residues" evidence="1">
    <location>
        <begin position="34"/>
        <end position="43"/>
    </location>
</feature>
<accession>A0A5A7THW4</accession>
<dbReference type="EMBL" id="SSTD01008349">
    <property type="protein sequence ID" value="TYK16051.1"/>
    <property type="molecule type" value="Genomic_DNA"/>
</dbReference>
<dbReference type="STRING" id="1194695.A0A5A7THW4"/>
<dbReference type="AlphaFoldDB" id="A0A5A7THW4"/>
<dbReference type="OrthoDB" id="441172at2759"/>
<evidence type="ECO:0000256" key="1">
    <source>
        <dbReference type="SAM" id="MobiDB-lite"/>
    </source>
</evidence>